<dbReference type="EMBL" id="SMAE01000001">
    <property type="protein sequence ID" value="TCS91758.1"/>
    <property type="molecule type" value="Genomic_DNA"/>
</dbReference>
<feature type="domain" description="SLH" evidence="1">
    <location>
        <begin position="57"/>
        <end position="120"/>
    </location>
</feature>
<comment type="caution">
    <text evidence="2">The sequence shown here is derived from an EMBL/GenBank/DDBJ whole genome shotgun (WGS) entry which is preliminary data.</text>
</comment>
<dbReference type="PROSITE" id="PS51272">
    <property type="entry name" value="SLH"/>
    <property type="match status" value="1"/>
</dbReference>
<dbReference type="Proteomes" id="UP000294567">
    <property type="component" value="Unassembled WGS sequence"/>
</dbReference>
<dbReference type="InterPro" id="IPR001119">
    <property type="entry name" value="SLH_dom"/>
</dbReference>
<gene>
    <name evidence="2" type="ORF">EDD65_101263</name>
</gene>
<name>A0A4R3L176_9FIRM</name>
<dbReference type="OrthoDB" id="1698780at2"/>
<proteinExistence type="predicted"/>
<evidence type="ECO:0000313" key="2">
    <source>
        <dbReference type="EMBL" id="TCS91758.1"/>
    </source>
</evidence>
<evidence type="ECO:0000259" key="1">
    <source>
        <dbReference type="PROSITE" id="PS51272"/>
    </source>
</evidence>
<protein>
    <submittedName>
        <fullName evidence="2">S-layer family protein</fullName>
    </submittedName>
</protein>
<dbReference type="AlphaFoldDB" id="A0A4R3L176"/>
<organism evidence="2 3">
    <name type="scientific">Keratinibaculum paraultunense</name>
    <dbReference type="NCBI Taxonomy" id="1278232"/>
    <lineage>
        <taxon>Bacteria</taxon>
        <taxon>Bacillati</taxon>
        <taxon>Bacillota</taxon>
        <taxon>Tissierellia</taxon>
        <taxon>Tissierellales</taxon>
        <taxon>Tepidimicrobiaceae</taxon>
        <taxon>Keratinibaculum</taxon>
    </lineage>
</organism>
<dbReference type="Pfam" id="PF00395">
    <property type="entry name" value="SLH"/>
    <property type="match status" value="1"/>
</dbReference>
<reference evidence="2 3" key="1">
    <citation type="submission" date="2019-03" db="EMBL/GenBank/DDBJ databases">
        <title>Genomic Encyclopedia of Type Strains, Phase IV (KMG-IV): sequencing the most valuable type-strain genomes for metagenomic binning, comparative biology and taxonomic classification.</title>
        <authorList>
            <person name="Goeker M."/>
        </authorList>
    </citation>
    <scope>NUCLEOTIDE SEQUENCE [LARGE SCALE GENOMIC DNA]</scope>
    <source>
        <strain evidence="2 3">DSM 26752</strain>
    </source>
</reference>
<keyword evidence="3" id="KW-1185">Reference proteome</keyword>
<dbReference type="RefSeq" id="WP_132025632.1">
    <property type="nucleotide sequence ID" value="NZ_CP068564.1"/>
</dbReference>
<evidence type="ECO:0000313" key="3">
    <source>
        <dbReference type="Proteomes" id="UP000294567"/>
    </source>
</evidence>
<accession>A0A4R3L176</accession>
<sequence length="249" mass="29053">MDRRLTIVLIGILLFPTIVFATSPIMEYKNLDKYMTRKELATVGVRIHELENLVEFYEDEDYFKDVKGWAKPYINLAYTFNIMKGTGKRKFEPDENITYVELLTVIMRTLEYEDGIDFKKYPEDYYNKALEIGLANMYIPYNQVITREIAYDTLNKVFDMEYEIGIENIHFNTSIAGIFSGELVGLDDFSGYKVELWTQDGKILKSITLNKEGNFSILGFDTRVDTRLIGYKYRVYDNNGQLVLEGDLK</sequence>